<protein>
    <submittedName>
        <fullName evidence="2">LLM class flavin-dependent oxidoreductase</fullName>
    </submittedName>
</protein>
<evidence type="ECO:0000313" key="3">
    <source>
        <dbReference type="Proteomes" id="UP000602198"/>
    </source>
</evidence>
<dbReference type="Proteomes" id="UP000602198">
    <property type="component" value="Unassembled WGS sequence"/>
</dbReference>
<dbReference type="Gene3D" id="3.20.20.30">
    <property type="entry name" value="Luciferase-like domain"/>
    <property type="match status" value="1"/>
</dbReference>
<keyword evidence="3" id="KW-1185">Reference proteome</keyword>
<evidence type="ECO:0000259" key="1">
    <source>
        <dbReference type="Pfam" id="PF00296"/>
    </source>
</evidence>
<name>A0ABS1LZR5_9NOCA</name>
<dbReference type="CDD" id="cd01097">
    <property type="entry name" value="Tetrahydromethanopterin_reductase"/>
    <property type="match status" value="1"/>
</dbReference>
<dbReference type="SUPFAM" id="SSF51679">
    <property type="entry name" value="Bacterial luciferase-like"/>
    <property type="match status" value="1"/>
</dbReference>
<dbReference type="EMBL" id="JAERRJ010000002">
    <property type="protein sequence ID" value="MBL1073730.1"/>
    <property type="molecule type" value="Genomic_DNA"/>
</dbReference>
<dbReference type="PANTHER" id="PTHR43244:SF2">
    <property type="entry name" value="CONSERVED HYPOTHETICAL ALANINE AND PROLINE-RICH PROTEIN"/>
    <property type="match status" value="1"/>
</dbReference>
<evidence type="ECO:0000313" key="2">
    <source>
        <dbReference type="EMBL" id="MBL1073730.1"/>
    </source>
</evidence>
<sequence length="324" mass="34245">MIHPEPTLGPYHLCATIPGGCAGGWHDRGVNLRFGIQLAPTVSELPQVRAMAQVADREGLDLLGMQDHPYSGGLADTFAVIATVLAETERLRVFPDVASLPLRGPAMVGKQAATLDLLSGGRFELALGAGAFWPAIGAMGGPVRSNPEALQALEEATAIIRAMWHPGTKAKVHGEYYSVQGVQSGPAPAHPVGIWFGSVGPKANALTGRIADGWAAPIPHYLPYEKWQATQDIISAAAIDAGREPGDITRMAQLVGTITDTPGPVTLRGEEPIRTDAAGWARILADLAVGTGFDTFVYWPEAADETQLRRWIGDVVPATRALCA</sequence>
<gene>
    <name evidence="2" type="ORF">JK358_04930</name>
</gene>
<dbReference type="PANTHER" id="PTHR43244">
    <property type="match status" value="1"/>
</dbReference>
<proteinExistence type="predicted"/>
<dbReference type="InterPro" id="IPR050564">
    <property type="entry name" value="F420-G6PD/mer"/>
</dbReference>
<accession>A0ABS1LZR5</accession>
<dbReference type="InterPro" id="IPR036661">
    <property type="entry name" value="Luciferase-like_sf"/>
</dbReference>
<dbReference type="Pfam" id="PF00296">
    <property type="entry name" value="Bac_luciferase"/>
    <property type="match status" value="1"/>
</dbReference>
<comment type="caution">
    <text evidence="2">The sequence shown here is derived from an EMBL/GenBank/DDBJ whole genome shotgun (WGS) entry which is preliminary data.</text>
</comment>
<organism evidence="2 3">
    <name type="scientific">Nocardia acididurans</name>
    <dbReference type="NCBI Taxonomy" id="2802282"/>
    <lineage>
        <taxon>Bacteria</taxon>
        <taxon>Bacillati</taxon>
        <taxon>Actinomycetota</taxon>
        <taxon>Actinomycetes</taxon>
        <taxon>Mycobacteriales</taxon>
        <taxon>Nocardiaceae</taxon>
        <taxon>Nocardia</taxon>
    </lineage>
</organism>
<reference evidence="2 3" key="1">
    <citation type="submission" date="2021-01" db="EMBL/GenBank/DDBJ databases">
        <title>WGS of actinomycetes isolated from Thailand.</title>
        <authorList>
            <person name="Thawai C."/>
        </authorList>
    </citation>
    <scope>NUCLEOTIDE SEQUENCE [LARGE SCALE GENOMIC DNA]</scope>
    <source>
        <strain evidence="2 3">LPG 2</strain>
    </source>
</reference>
<dbReference type="InterPro" id="IPR011251">
    <property type="entry name" value="Luciferase-like_dom"/>
</dbReference>
<feature type="domain" description="Luciferase-like" evidence="1">
    <location>
        <begin position="32"/>
        <end position="261"/>
    </location>
</feature>